<dbReference type="EMBL" id="CATZAZ010000007">
    <property type="protein sequence ID" value="CAJ0798505.1"/>
    <property type="molecule type" value="Genomic_DNA"/>
</dbReference>
<dbReference type="Proteomes" id="UP001189773">
    <property type="component" value="Unassembled WGS sequence"/>
</dbReference>
<name>A0AAD2BRP1_9RALS</name>
<sequence>MEICLIQRDTRRQATFAGAIALLILLTLGVAAPRAGLQWPATNPFMPMCALTAFTTASIAAFLLGALT</sequence>
<evidence type="ECO:0000256" key="1">
    <source>
        <dbReference type="SAM" id="Phobius"/>
    </source>
</evidence>
<keyword evidence="5" id="KW-1185">Reference proteome</keyword>
<feature type="transmembrane region" description="Helical" evidence="1">
    <location>
        <begin position="45"/>
        <end position="67"/>
    </location>
</feature>
<reference evidence="3 5" key="1">
    <citation type="submission" date="2023-07" db="EMBL/GenBank/DDBJ databases">
        <authorList>
            <person name="Peeters C."/>
        </authorList>
    </citation>
    <scope>NUCLEOTIDE SEQUENCE</scope>
    <source>
        <strain evidence="2 5">LMG 18095</strain>
        <strain evidence="3">R-77560</strain>
    </source>
</reference>
<gene>
    <name evidence="2" type="ORF">LMG18095_02853</name>
    <name evidence="3" type="ORF">R77560_03179</name>
</gene>
<evidence type="ECO:0000313" key="2">
    <source>
        <dbReference type="EMBL" id="CAJ0796171.1"/>
    </source>
</evidence>
<comment type="caution">
    <text evidence="3">The sequence shown here is derived from an EMBL/GenBank/DDBJ whole genome shotgun (WGS) entry which is preliminary data.</text>
</comment>
<evidence type="ECO:0000313" key="3">
    <source>
        <dbReference type="EMBL" id="CAJ0798505.1"/>
    </source>
</evidence>
<keyword evidence="1" id="KW-0472">Membrane</keyword>
<evidence type="ECO:0008006" key="6">
    <source>
        <dbReference type="Google" id="ProtNLM"/>
    </source>
</evidence>
<feature type="transmembrane region" description="Helical" evidence="1">
    <location>
        <begin position="14"/>
        <end position="33"/>
    </location>
</feature>
<evidence type="ECO:0000313" key="4">
    <source>
        <dbReference type="Proteomes" id="UP001189756"/>
    </source>
</evidence>
<dbReference type="Proteomes" id="UP001189756">
    <property type="component" value="Unassembled WGS sequence"/>
</dbReference>
<keyword evidence="1" id="KW-0812">Transmembrane</keyword>
<keyword evidence="1" id="KW-1133">Transmembrane helix</keyword>
<evidence type="ECO:0000313" key="5">
    <source>
        <dbReference type="Proteomes" id="UP001189773"/>
    </source>
</evidence>
<dbReference type="EMBL" id="CATZAR010000007">
    <property type="protein sequence ID" value="CAJ0796171.1"/>
    <property type="molecule type" value="Genomic_DNA"/>
</dbReference>
<protein>
    <recommendedName>
        <fullName evidence="6">Transmembrane protein</fullName>
    </recommendedName>
</protein>
<accession>A0AAD2BRP1</accession>
<dbReference type="AlphaFoldDB" id="A0AAD2BRP1"/>
<proteinExistence type="predicted"/>
<organism evidence="3 4">
    <name type="scientific">Ralstonia thomasii</name>
    <dbReference type="NCBI Taxonomy" id="3058596"/>
    <lineage>
        <taxon>Bacteria</taxon>
        <taxon>Pseudomonadati</taxon>
        <taxon>Pseudomonadota</taxon>
        <taxon>Betaproteobacteria</taxon>
        <taxon>Burkholderiales</taxon>
        <taxon>Burkholderiaceae</taxon>
        <taxon>Ralstonia</taxon>
    </lineage>
</organism>